<evidence type="ECO:0000256" key="1">
    <source>
        <dbReference type="SAM" id="SignalP"/>
    </source>
</evidence>
<organism evidence="2 3">
    <name type="scientific">Pararhizobium antarcticum</name>
    <dbReference type="NCBI Taxonomy" id="1798805"/>
    <lineage>
        <taxon>Bacteria</taxon>
        <taxon>Pseudomonadati</taxon>
        <taxon>Pseudomonadota</taxon>
        <taxon>Alphaproteobacteria</taxon>
        <taxon>Hyphomicrobiales</taxon>
        <taxon>Rhizobiaceae</taxon>
        <taxon>Rhizobium/Agrobacterium group</taxon>
        <taxon>Pararhizobium</taxon>
    </lineage>
</organism>
<keyword evidence="1" id="KW-0732">Signal</keyword>
<keyword evidence="3" id="KW-1185">Reference proteome</keyword>
<dbReference type="EMBL" id="LSRP01000109">
    <property type="protein sequence ID" value="OJF92962.1"/>
    <property type="molecule type" value="Genomic_DNA"/>
</dbReference>
<dbReference type="Proteomes" id="UP000182661">
    <property type="component" value="Unassembled WGS sequence"/>
</dbReference>
<evidence type="ECO:0000313" key="3">
    <source>
        <dbReference type="Proteomes" id="UP000182661"/>
    </source>
</evidence>
<feature type="chain" id="PRO_5024934457" evidence="1">
    <location>
        <begin position="28"/>
        <end position="126"/>
    </location>
</feature>
<gene>
    <name evidence="2" type="ORF">AX760_21805</name>
</gene>
<dbReference type="AlphaFoldDB" id="A0A657LPJ1"/>
<name>A0A657LPJ1_9HYPH</name>
<accession>A0A657LPJ1</accession>
<evidence type="ECO:0000313" key="2">
    <source>
        <dbReference type="EMBL" id="OJF92962.1"/>
    </source>
</evidence>
<sequence length="126" mass="14010">MFRNVILAVSFLANCLLAYIMFQPVSAATGSDRMTCEQARSDADNKRAVSEYADRHNASFSKVHEFLRNSDYELRNVAVLDGKVAFVYTSSAFYPSTCGIHVPGIDGGIVRVETEVATDPRIRLVW</sequence>
<reference evidence="2 3" key="1">
    <citation type="submission" date="2016-02" db="EMBL/GenBank/DDBJ databases">
        <title>Genome sequencing of a beta-galactosidase producing bacteria Rhizobium sp. 59.</title>
        <authorList>
            <person name="Wang D."/>
            <person name="Kot W."/>
            <person name="Qin Y."/>
            <person name="Hansen L."/>
            <person name="Naqvi K."/>
            <person name="Rensing C."/>
        </authorList>
    </citation>
    <scope>NUCLEOTIDE SEQUENCE [LARGE SCALE GENOMIC DNA]</scope>
    <source>
        <strain evidence="2 3">59</strain>
    </source>
</reference>
<feature type="signal peptide" evidence="1">
    <location>
        <begin position="1"/>
        <end position="27"/>
    </location>
</feature>
<proteinExistence type="predicted"/>
<comment type="caution">
    <text evidence="2">The sequence shown here is derived from an EMBL/GenBank/DDBJ whole genome shotgun (WGS) entry which is preliminary data.</text>
</comment>
<protein>
    <submittedName>
        <fullName evidence="2">Uncharacterized protein</fullName>
    </submittedName>
</protein>